<dbReference type="Proteomes" id="UP000218231">
    <property type="component" value="Unassembled WGS sequence"/>
</dbReference>
<evidence type="ECO:0000313" key="2">
    <source>
        <dbReference type="Proteomes" id="UP000218231"/>
    </source>
</evidence>
<accession>A0A2A2KNF2</accession>
<gene>
    <name evidence="1" type="ORF">WR25_23642</name>
</gene>
<dbReference type="AlphaFoldDB" id="A0A2A2KNF2"/>
<proteinExistence type="predicted"/>
<comment type="caution">
    <text evidence="1">The sequence shown here is derived from an EMBL/GenBank/DDBJ whole genome shotgun (WGS) entry which is preliminary data.</text>
</comment>
<name>A0A2A2KNF2_9BILA</name>
<sequence>MTKPGTSRSKKETWWWPNEVEAASKSKKEAFKQWRQTRAQQDKDGYNLRKKEAKIQVAKAKQAHFEALYRRLETREGENEIYRIAKARHAKTRDIGNVRIGKAADGRVLFLEEHLTSDLAVERQTPSSH</sequence>
<dbReference type="OrthoDB" id="5865456at2759"/>
<evidence type="ECO:0000313" key="1">
    <source>
        <dbReference type="EMBL" id="PAV75494.1"/>
    </source>
</evidence>
<dbReference type="STRING" id="2018661.A0A2A2KNF2"/>
<keyword evidence="2" id="KW-1185">Reference proteome</keyword>
<dbReference type="EMBL" id="LIAE01008086">
    <property type="protein sequence ID" value="PAV75494.1"/>
    <property type="molecule type" value="Genomic_DNA"/>
</dbReference>
<organism evidence="1 2">
    <name type="scientific">Diploscapter pachys</name>
    <dbReference type="NCBI Taxonomy" id="2018661"/>
    <lineage>
        <taxon>Eukaryota</taxon>
        <taxon>Metazoa</taxon>
        <taxon>Ecdysozoa</taxon>
        <taxon>Nematoda</taxon>
        <taxon>Chromadorea</taxon>
        <taxon>Rhabditida</taxon>
        <taxon>Rhabditina</taxon>
        <taxon>Rhabditomorpha</taxon>
        <taxon>Rhabditoidea</taxon>
        <taxon>Rhabditidae</taxon>
        <taxon>Diploscapter</taxon>
    </lineage>
</organism>
<protein>
    <submittedName>
        <fullName evidence="1">Uncharacterized protein</fullName>
    </submittedName>
</protein>
<reference evidence="1 2" key="1">
    <citation type="journal article" date="2017" name="Curr. Biol.">
        <title>Genome architecture and evolution of a unichromosomal asexual nematode.</title>
        <authorList>
            <person name="Fradin H."/>
            <person name="Zegar C."/>
            <person name="Gutwein M."/>
            <person name="Lucas J."/>
            <person name="Kovtun M."/>
            <person name="Corcoran D."/>
            <person name="Baugh L.R."/>
            <person name="Kiontke K."/>
            <person name="Gunsalus K."/>
            <person name="Fitch D.H."/>
            <person name="Piano F."/>
        </authorList>
    </citation>
    <scope>NUCLEOTIDE SEQUENCE [LARGE SCALE GENOMIC DNA]</scope>
    <source>
        <strain evidence="1">PF1309</strain>
    </source>
</reference>